<organism evidence="1">
    <name type="scientific">bacterium 19CA06SA08-2</name>
    <dbReference type="NCBI Taxonomy" id="2920658"/>
    <lineage>
        <taxon>Bacteria</taxon>
    </lineage>
</organism>
<name>A0AAU6UAF7_UNCXX</name>
<dbReference type="Pfam" id="PF11185">
    <property type="entry name" value="DUF2971"/>
    <property type="match status" value="1"/>
</dbReference>
<reference evidence="1" key="1">
    <citation type="submission" date="2022-03" db="EMBL/GenBank/DDBJ databases">
        <title>Sea Food Isolates.</title>
        <authorList>
            <person name="Li c."/>
        </authorList>
    </citation>
    <scope>NUCLEOTIDE SEQUENCE</scope>
    <source>
        <strain evidence="1">19CA06SA08-2</strain>
    </source>
</reference>
<proteinExistence type="predicted"/>
<dbReference type="InterPro" id="IPR021352">
    <property type="entry name" value="DUF2971"/>
</dbReference>
<accession>A0AAU6UAF7</accession>
<dbReference type="EMBL" id="CP095353">
    <property type="protein sequence ID" value="XAG70972.1"/>
    <property type="molecule type" value="Genomic_DNA"/>
</dbReference>
<evidence type="ECO:0000313" key="1">
    <source>
        <dbReference type="EMBL" id="XAG70972.1"/>
    </source>
</evidence>
<sequence length="244" mass="28845">MLLPRILFKYRKFDKGCLELLVNRELWFATPASLNDPFEGESSFSEVLDAVWDRYPFPKSDRDIYHSKIEKQLESVGICSFSKARKNQLMWAHYADEHKGICIGFKEDLIRPQGSMINSIDVTYQDEYPFKEIIERFHYYEKHAGVNNADSIAGDIFYSVLGTKYTSWRYERERRLISWRSQAIKFDPQAINSISFGLRMAERDKQTLQKFISGSEWKHVKLFQAVKSKTKYALEFELIRNNYN</sequence>
<dbReference type="AlphaFoldDB" id="A0AAU6UAF7"/>
<gene>
    <name evidence="1" type="ORF">MRM75_08450</name>
</gene>
<protein>
    <submittedName>
        <fullName evidence="1">DUF2971 domain-containing protein</fullName>
    </submittedName>
</protein>